<dbReference type="AlphaFoldDB" id="A0A654TMF3"/>
<sequence length="198" mass="20765">MPANSRPDSCWPTFIKPETKADVTRPSVPVLYTPEMPAPRLRMPESWVPKLAKPDADPSSGSEIALSTPDMPDPELEKPDPPPPPVLKKPDDGAVVSLPKPGAPPNPKIGRLTGPMVVLACNSTGIRSITTVGRSKGGVPPDKPRPSGSWGIRVPPGMVKPGMVSDSGRPMWMGPVGMVNPGKCSVVGFKLMGATVNG</sequence>
<evidence type="ECO:0000313" key="3">
    <source>
        <dbReference type="Proteomes" id="UP000046947"/>
    </source>
</evidence>
<dbReference type="EMBL" id="CFOH01000302">
    <property type="protein sequence ID" value="CFE52023.1"/>
    <property type="molecule type" value="Genomic_DNA"/>
</dbReference>
<name>A0A654TMF3_MYCTX</name>
<feature type="region of interest" description="Disordered" evidence="1">
    <location>
        <begin position="1"/>
        <end position="110"/>
    </location>
</feature>
<evidence type="ECO:0000313" key="2">
    <source>
        <dbReference type="EMBL" id="CFE52023.1"/>
    </source>
</evidence>
<organism evidence="2 3">
    <name type="scientific">Mycobacterium tuberculosis</name>
    <dbReference type="NCBI Taxonomy" id="1773"/>
    <lineage>
        <taxon>Bacteria</taxon>
        <taxon>Bacillati</taxon>
        <taxon>Actinomycetota</taxon>
        <taxon>Actinomycetes</taxon>
        <taxon>Mycobacteriales</taxon>
        <taxon>Mycobacteriaceae</taxon>
        <taxon>Mycobacterium</taxon>
        <taxon>Mycobacterium tuberculosis complex</taxon>
    </lineage>
</organism>
<accession>A0A654TMF3</accession>
<evidence type="ECO:0000256" key="1">
    <source>
        <dbReference type="SAM" id="MobiDB-lite"/>
    </source>
</evidence>
<reference evidence="2 3" key="1">
    <citation type="submission" date="2015-03" db="EMBL/GenBank/DDBJ databases">
        <authorList>
            <consortium name="Pathogen Informatics"/>
        </authorList>
    </citation>
    <scope>NUCLEOTIDE SEQUENCE [LARGE SCALE GENOMIC DNA]</scope>
    <source>
        <strain evidence="2 3">H09601792</strain>
    </source>
</reference>
<feature type="region of interest" description="Disordered" evidence="1">
    <location>
        <begin position="133"/>
        <end position="156"/>
    </location>
</feature>
<protein>
    <submittedName>
        <fullName evidence="2">Uncharacterized protein</fullName>
    </submittedName>
</protein>
<gene>
    <name evidence="2" type="ORF">ERS007688_02022</name>
</gene>
<dbReference type="Proteomes" id="UP000046947">
    <property type="component" value="Unassembled WGS sequence"/>
</dbReference>
<proteinExistence type="predicted"/>